<name>A0A2M4C646_9DIPT</name>
<proteinExistence type="predicted"/>
<dbReference type="EMBL" id="GGFJ01011661">
    <property type="protein sequence ID" value="MBW60802.1"/>
    <property type="molecule type" value="Transcribed_RNA"/>
</dbReference>
<evidence type="ECO:0000313" key="1">
    <source>
        <dbReference type="EMBL" id="MBW60802.1"/>
    </source>
</evidence>
<protein>
    <submittedName>
        <fullName evidence="1">Putative secreted protein</fullName>
    </submittedName>
</protein>
<dbReference type="AlphaFoldDB" id="A0A2M4C646"/>
<organism evidence="1">
    <name type="scientific">Anopheles marajoara</name>
    <dbReference type="NCBI Taxonomy" id="58244"/>
    <lineage>
        <taxon>Eukaryota</taxon>
        <taxon>Metazoa</taxon>
        <taxon>Ecdysozoa</taxon>
        <taxon>Arthropoda</taxon>
        <taxon>Hexapoda</taxon>
        <taxon>Insecta</taxon>
        <taxon>Pterygota</taxon>
        <taxon>Neoptera</taxon>
        <taxon>Endopterygota</taxon>
        <taxon>Diptera</taxon>
        <taxon>Nematocera</taxon>
        <taxon>Culicoidea</taxon>
        <taxon>Culicidae</taxon>
        <taxon>Anophelinae</taxon>
        <taxon>Anopheles</taxon>
    </lineage>
</organism>
<accession>A0A2M4C646</accession>
<reference evidence="1" key="1">
    <citation type="submission" date="2018-01" db="EMBL/GenBank/DDBJ databases">
        <title>An insight into the sialome of Amazonian anophelines.</title>
        <authorList>
            <person name="Ribeiro J.M."/>
            <person name="Scarpassa V."/>
            <person name="Calvo E."/>
        </authorList>
    </citation>
    <scope>NUCLEOTIDE SEQUENCE</scope>
    <source>
        <tissue evidence="1">Salivary glands</tissue>
    </source>
</reference>
<sequence>MQIPLLYLRTTYLVVNFIHSLTHTCTARLPVFAYLRRTHPCAKIDYFMLHQALHRAAAFVITILMVTHSRTVARRGERRERERGGGDRKRCSERICACMTACAPFCKILCLLSNTLYTETKFSSAYKLTIEWRNPERAHHVANSVTAFLVAANRLATSAA</sequence>